<keyword evidence="2" id="KW-1185">Reference proteome</keyword>
<evidence type="ECO:0000313" key="2">
    <source>
        <dbReference type="Proteomes" id="UP001249851"/>
    </source>
</evidence>
<reference evidence="1" key="2">
    <citation type="journal article" date="2023" name="Science">
        <title>Genomic signatures of disease resistance in endangered staghorn corals.</title>
        <authorList>
            <person name="Vollmer S.V."/>
            <person name="Selwyn J.D."/>
            <person name="Despard B.A."/>
            <person name="Roesel C.L."/>
        </authorList>
    </citation>
    <scope>NUCLEOTIDE SEQUENCE</scope>
    <source>
        <strain evidence="1">K2</strain>
    </source>
</reference>
<sequence>MADSDDEKALVDVKMDGDDVEGVEDLKFQDFTKVDDVNNLNTVGKIGDTSSVIAPSNIRTHALEDLSDDDEEDKTEVSWLKLNAIYFVFVHVVGFKSHTVCQNCVHRQVVYIESSFLLDH</sequence>
<dbReference type="AlphaFoldDB" id="A0AAD9UXH9"/>
<gene>
    <name evidence="1" type="ORF">P5673_025118</name>
</gene>
<reference evidence="1" key="1">
    <citation type="journal article" date="2023" name="G3 (Bethesda)">
        <title>Whole genome assembly and annotation of the endangered Caribbean coral Acropora cervicornis.</title>
        <authorList>
            <person name="Selwyn J.D."/>
            <person name="Vollmer S.V."/>
        </authorList>
    </citation>
    <scope>NUCLEOTIDE SEQUENCE</scope>
    <source>
        <strain evidence="1">K2</strain>
    </source>
</reference>
<dbReference type="Proteomes" id="UP001249851">
    <property type="component" value="Unassembled WGS sequence"/>
</dbReference>
<evidence type="ECO:0000313" key="1">
    <source>
        <dbReference type="EMBL" id="KAK2553624.1"/>
    </source>
</evidence>
<proteinExistence type="predicted"/>
<organism evidence="1 2">
    <name type="scientific">Acropora cervicornis</name>
    <name type="common">Staghorn coral</name>
    <dbReference type="NCBI Taxonomy" id="6130"/>
    <lineage>
        <taxon>Eukaryota</taxon>
        <taxon>Metazoa</taxon>
        <taxon>Cnidaria</taxon>
        <taxon>Anthozoa</taxon>
        <taxon>Hexacorallia</taxon>
        <taxon>Scleractinia</taxon>
        <taxon>Astrocoeniina</taxon>
        <taxon>Acroporidae</taxon>
        <taxon>Acropora</taxon>
    </lineage>
</organism>
<comment type="caution">
    <text evidence="1">The sequence shown here is derived from an EMBL/GenBank/DDBJ whole genome shotgun (WGS) entry which is preliminary data.</text>
</comment>
<protein>
    <submittedName>
        <fullName evidence="1">Uncharacterized protein</fullName>
    </submittedName>
</protein>
<dbReference type="EMBL" id="JARQWQ010000076">
    <property type="protein sequence ID" value="KAK2553624.1"/>
    <property type="molecule type" value="Genomic_DNA"/>
</dbReference>
<name>A0AAD9UXH9_ACRCE</name>
<accession>A0AAD9UXH9</accession>